<keyword evidence="1" id="KW-0472">Membrane</keyword>
<evidence type="ECO:0000256" key="1">
    <source>
        <dbReference type="SAM" id="Phobius"/>
    </source>
</evidence>
<dbReference type="InterPro" id="IPR036465">
    <property type="entry name" value="vWFA_dom_sf"/>
</dbReference>
<dbReference type="Proteomes" id="UP000641932">
    <property type="component" value="Unassembled WGS sequence"/>
</dbReference>
<reference evidence="3" key="1">
    <citation type="journal article" date="2014" name="Int. J. Syst. Evol. Microbiol.">
        <title>Complete genome sequence of Corynebacterium casei LMG S-19264T (=DSM 44701T), isolated from a smear-ripened cheese.</title>
        <authorList>
            <consortium name="US DOE Joint Genome Institute (JGI-PGF)"/>
            <person name="Walter F."/>
            <person name="Albersmeier A."/>
            <person name="Kalinowski J."/>
            <person name="Ruckert C."/>
        </authorList>
    </citation>
    <scope>NUCLEOTIDE SEQUENCE</scope>
    <source>
        <strain evidence="3">CGMCC 4.7201</strain>
    </source>
</reference>
<dbReference type="InterPro" id="IPR002035">
    <property type="entry name" value="VWF_A"/>
</dbReference>
<name>A0A917ZUT9_9ACTN</name>
<feature type="domain" description="VWFA" evidence="2">
    <location>
        <begin position="404"/>
        <end position="597"/>
    </location>
</feature>
<dbReference type="RefSeq" id="WP_189133897.1">
    <property type="nucleotide sequence ID" value="NZ_BMMS01000022.1"/>
</dbReference>
<dbReference type="EMBL" id="BMMS01000022">
    <property type="protein sequence ID" value="GGO94173.1"/>
    <property type="molecule type" value="Genomic_DNA"/>
</dbReference>
<dbReference type="SMART" id="SM00327">
    <property type="entry name" value="VWA"/>
    <property type="match status" value="1"/>
</dbReference>
<gene>
    <name evidence="3" type="ORF">GCM10012280_48400</name>
</gene>
<evidence type="ECO:0000313" key="3">
    <source>
        <dbReference type="EMBL" id="GGO94173.1"/>
    </source>
</evidence>
<keyword evidence="4" id="KW-1185">Reference proteome</keyword>
<keyword evidence="1" id="KW-1133">Transmembrane helix</keyword>
<keyword evidence="1" id="KW-0812">Transmembrane</keyword>
<evidence type="ECO:0000313" key="4">
    <source>
        <dbReference type="Proteomes" id="UP000641932"/>
    </source>
</evidence>
<dbReference type="Pfam" id="PF13531">
    <property type="entry name" value="SBP_bac_11"/>
    <property type="match status" value="1"/>
</dbReference>
<organism evidence="3 4">
    <name type="scientific">Wenjunlia tyrosinilytica</name>
    <dbReference type="NCBI Taxonomy" id="1544741"/>
    <lineage>
        <taxon>Bacteria</taxon>
        <taxon>Bacillati</taxon>
        <taxon>Actinomycetota</taxon>
        <taxon>Actinomycetes</taxon>
        <taxon>Kitasatosporales</taxon>
        <taxon>Streptomycetaceae</taxon>
        <taxon>Wenjunlia</taxon>
    </lineage>
</organism>
<dbReference type="SUPFAM" id="SSF53850">
    <property type="entry name" value="Periplasmic binding protein-like II"/>
    <property type="match status" value="1"/>
</dbReference>
<dbReference type="SUPFAM" id="SSF53300">
    <property type="entry name" value="vWA-like"/>
    <property type="match status" value="1"/>
</dbReference>
<dbReference type="Gene3D" id="3.40.50.410">
    <property type="entry name" value="von Willebrand factor, type A domain"/>
    <property type="match status" value="1"/>
</dbReference>
<reference evidence="3" key="2">
    <citation type="submission" date="2020-09" db="EMBL/GenBank/DDBJ databases">
        <authorList>
            <person name="Sun Q."/>
            <person name="Zhou Y."/>
        </authorList>
    </citation>
    <scope>NUCLEOTIDE SEQUENCE</scope>
    <source>
        <strain evidence="3">CGMCC 4.7201</strain>
    </source>
</reference>
<protein>
    <submittedName>
        <fullName evidence="3">VWA domain-containing protein</fullName>
    </submittedName>
</protein>
<feature type="transmembrane region" description="Helical" evidence="1">
    <location>
        <begin position="12"/>
        <end position="29"/>
    </location>
</feature>
<accession>A0A917ZUT9</accession>
<dbReference type="AlphaFoldDB" id="A0A917ZUT9"/>
<dbReference type="Pfam" id="PF13519">
    <property type="entry name" value="VWA_2"/>
    <property type="match status" value="1"/>
</dbReference>
<proteinExistence type="predicted"/>
<dbReference type="PROSITE" id="PS50234">
    <property type="entry name" value="VWFA"/>
    <property type="match status" value="1"/>
</dbReference>
<comment type="caution">
    <text evidence="3">The sequence shown here is derived from an EMBL/GenBank/DDBJ whole genome shotgun (WGS) entry which is preliminary data.</text>
</comment>
<evidence type="ECO:0000259" key="2">
    <source>
        <dbReference type="PROSITE" id="PS50234"/>
    </source>
</evidence>
<sequence length="601" mass="65365">MSARWSRLRPMVAGVTAGGVALVGMYVFLKGSGDEPPQPIPCEVSITVASSQEKADVLSDLAARYNRAKGCKHVQVFADGSGDVLDSLAHGWKPEEHQGHDVPEVWSPAATVWARMLPKEADGHDRYRVINYSEGRLPSVAQTPVVLAMPETIATKLGWPGRAIGWSTLQQMADDPAKWKKATGGGAGTFKLGKSNPNYATTGLTSLFEAYAVASNTPTQDLTTRTPEDGTVRERVRRVEAATIHYGETSLVYLCNLARADAAHKALGYVSVVPLEEKSVYEYNRGRRVGCEDTHRPHERLVAVHPEEGTLVSDAPYGILSTVNRDQRLRPLAEDFLKFLHESAQQDTIKDRGFRGGVDGELAPKVASALKPADTRMPKVSELPAPEALNAIRRSWQKVRKPARVLLVLDVSGSMSYDPRSQAPPARGNPSRLDQVKAAAKAALADFDAHDEVGLWKFSGDRSTSSTPYSELVAPGPIAATAPRIRDEVSHLSPEHDTALYVTIRAARERLARTAPDAINAVVVLTDGQNFYKPGYGIKDLTKDIDAYGKGRPVRVFTIAYSGNAPVESLLEITRAGGGFNYDSTDPDRIEKVLREVISNF</sequence>